<dbReference type="EMBL" id="KB309282">
    <property type="protein sequence ID" value="ELT94920.1"/>
    <property type="molecule type" value="Genomic_DNA"/>
</dbReference>
<evidence type="ECO:0000313" key="8">
    <source>
        <dbReference type="EnsemblMetazoa" id="CapteP101663"/>
    </source>
</evidence>
<dbReference type="InterPro" id="IPR030697">
    <property type="entry name" value="Rab29/Rab38/Rab32"/>
</dbReference>
<dbReference type="SMART" id="SM00176">
    <property type="entry name" value="RAN"/>
    <property type="match status" value="1"/>
</dbReference>
<dbReference type="GO" id="GO:0016020">
    <property type="term" value="C:membrane"/>
    <property type="evidence" value="ECO:0007669"/>
    <property type="project" value="UniProtKB-SubCell"/>
</dbReference>
<evidence type="ECO:0000256" key="6">
    <source>
        <dbReference type="RuleBase" id="RU367128"/>
    </source>
</evidence>
<dbReference type="STRING" id="283909.R7TV83"/>
<gene>
    <name evidence="7" type="ORF">CAPTEDRAFT_101663</name>
</gene>
<dbReference type="GO" id="GO:0045335">
    <property type="term" value="C:phagocytic vesicle"/>
    <property type="evidence" value="ECO:0007669"/>
    <property type="project" value="TreeGrafter"/>
</dbReference>
<evidence type="ECO:0000256" key="2">
    <source>
        <dbReference type="ARBA" id="ARBA00022741"/>
    </source>
</evidence>
<dbReference type="CDD" id="cd04107">
    <property type="entry name" value="Rab32_Rab38"/>
    <property type="match status" value="1"/>
</dbReference>
<reference evidence="7 9" key="2">
    <citation type="journal article" date="2013" name="Nature">
        <title>Insights into bilaterian evolution from three spiralian genomes.</title>
        <authorList>
            <person name="Simakov O."/>
            <person name="Marletaz F."/>
            <person name="Cho S.J."/>
            <person name="Edsinger-Gonzales E."/>
            <person name="Havlak P."/>
            <person name="Hellsten U."/>
            <person name="Kuo D.H."/>
            <person name="Larsson T."/>
            <person name="Lv J."/>
            <person name="Arendt D."/>
            <person name="Savage R."/>
            <person name="Osoegawa K."/>
            <person name="de Jong P."/>
            <person name="Grimwood J."/>
            <person name="Chapman J.A."/>
            <person name="Shapiro H."/>
            <person name="Aerts A."/>
            <person name="Otillar R.P."/>
            <person name="Terry A.Y."/>
            <person name="Boore J.L."/>
            <person name="Grigoriev I.V."/>
            <person name="Lindberg D.R."/>
            <person name="Seaver E.C."/>
            <person name="Weisblat D.A."/>
            <person name="Putnam N.H."/>
            <person name="Rokhsar D.S."/>
        </authorList>
    </citation>
    <scope>NUCLEOTIDE SEQUENCE</scope>
    <source>
        <strain evidence="7 9">I ESC-2004</strain>
    </source>
</reference>
<dbReference type="NCBIfam" id="TIGR00231">
    <property type="entry name" value="small_GTP"/>
    <property type="match status" value="1"/>
</dbReference>
<comment type="subcellular location">
    <subcellularLocation>
        <location evidence="6">Membrane</location>
        <topology evidence="6">Lipid-anchor</topology>
    </subcellularLocation>
</comment>
<organism evidence="7">
    <name type="scientific">Capitella teleta</name>
    <name type="common">Polychaete worm</name>
    <dbReference type="NCBI Taxonomy" id="283909"/>
    <lineage>
        <taxon>Eukaryota</taxon>
        <taxon>Metazoa</taxon>
        <taxon>Spiralia</taxon>
        <taxon>Lophotrochozoa</taxon>
        <taxon>Annelida</taxon>
        <taxon>Polychaeta</taxon>
        <taxon>Sedentaria</taxon>
        <taxon>Scolecida</taxon>
        <taxon>Capitellidae</taxon>
        <taxon>Capitella</taxon>
    </lineage>
</organism>
<dbReference type="PROSITE" id="PS51419">
    <property type="entry name" value="RAB"/>
    <property type="match status" value="1"/>
</dbReference>
<sequence length="174" mass="20032">MDRTFKLLTIGDPGVGKTSLVQRYVHGYYTKDYKATLGVDFALKLVKWSDNVTIKLQLWDIAGQERFTSMTRVYYRDAHACIIMFDLTQRSSFQNALKWKADLDSKCCQEDGSSVPCILLANKCDLSRREVNQDEIESFCREQNFIGWTEVSVKEGLMVEESMRYLVNWNNAGA</sequence>
<protein>
    <recommendedName>
        <fullName evidence="6">Ras-related protein Rab</fullName>
    </recommendedName>
</protein>
<dbReference type="PRINTS" id="PR00449">
    <property type="entry name" value="RASTRNSFRMNG"/>
</dbReference>
<dbReference type="GO" id="GO:0008333">
    <property type="term" value="P:endosome to lysosome transport"/>
    <property type="evidence" value="ECO:0007669"/>
    <property type="project" value="TreeGrafter"/>
</dbReference>
<evidence type="ECO:0000313" key="9">
    <source>
        <dbReference type="Proteomes" id="UP000014760"/>
    </source>
</evidence>
<keyword evidence="3 6" id="KW-0342">GTP-binding</keyword>
<comment type="similarity">
    <text evidence="1 6">Belongs to the small GTPase superfamily. Rab family.</text>
</comment>
<accession>R7TV83</accession>
<evidence type="ECO:0000313" key="7">
    <source>
        <dbReference type="EMBL" id="ELT94920.1"/>
    </source>
</evidence>
<dbReference type="PANTHER" id="PTHR47981">
    <property type="entry name" value="RAB FAMILY"/>
    <property type="match status" value="1"/>
</dbReference>
<comment type="function">
    <text evidence="6">The small GTPases Rab are key regulators in vesicle trafficking.</text>
</comment>
<dbReference type="InterPro" id="IPR005225">
    <property type="entry name" value="Small_GTP-bd"/>
</dbReference>
<name>R7TV83_CAPTE</name>
<dbReference type="EnsemblMetazoa" id="CapteT101663">
    <property type="protein sequence ID" value="CapteP101663"/>
    <property type="gene ID" value="CapteG101663"/>
</dbReference>
<dbReference type="SMART" id="SM00175">
    <property type="entry name" value="RAB"/>
    <property type="match status" value="1"/>
</dbReference>
<dbReference type="InterPro" id="IPR027417">
    <property type="entry name" value="P-loop_NTPase"/>
</dbReference>
<evidence type="ECO:0000256" key="3">
    <source>
        <dbReference type="ARBA" id="ARBA00023134"/>
    </source>
</evidence>
<dbReference type="OrthoDB" id="245989at2759"/>
<keyword evidence="5 6" id="KW-0636">Prenylation</keyword>
<dbReference type="PANTHER" id="PTHR47981:SF42">
    <property type="entry name" value="RAS-RELATED PROTEIN RAB-7L1-LIKE ISOFORM X1"/>
    <property type="match status" value="1"/>
</dbReference>
<dbReference type="SMART" id="SM00174">
    <property type="entry name" value="RHO"/>
    <property type="match status" value="1"/>
</dbReference>
<dbReference type="Pfam" id="PF00071">
    <property type="entry name" value="Ras"/>
    <property type="match status" value="1"/>
</dbReference>
<dbReference type="HOGENOM" id="CLU_041217_10_6_1"/>
<dbReference type="Gene3D" id="3.40.50.300">
    <property type="entry name" value="P-loop containing nucleotide triphosphate hydrolases"/>
    <property type="match status" value="1"/>
</dbReference>
<dbReference type="InterPro" id="IPR001806">
    <property type="entry name" value="Small_GTPase"/>
</dbReference>
<proteinExistence type="inferred from homology"/>
<dbReference type="GO" id="GO:0005770">
    <property type="term" value="C:late endosome"/>
    <property type="evidence" value="ECO:0007669"/>
    <property type="project" value="TreeGrafter"/>
</dbReference>
<dbReference type="GO" id="GO:0003924">
    <property type="term" value="F:GTPase activity"/>
    <property type="evidence" value="ECO:0007669"/>
    <property type="project" value="UniProtKB-UniRule"/>
</dbReference>
<reference evidence="8" key="3">
    <citation type="submission" date="2015-06" db="UniProtKB">
        <authorList>
            <consortium name="EnsemblMetazoa"/>
        </authorList>
    </citation>
    <scope>IDENTIFICATION</scope>
</reference>
<dbReference type="OMA" id="NNFIGWT"/>
<keyword evidence="4 6" id="KW-0449">Lipoprotein</keyword>
<dbReference type="EMBL" id="AMQN01012081">
    <property type="status" value="NOT_ANNOTATED_CDS"/>
    <property type="molecule type" value="Genomic_DNA"/>
</dbReference>
<dbReference type="GO" id="GO:0090385">
    <property type="term" value="P:phagosome-lysosome fusion"/>
    <property type="evidence" value="ECO:0007669"/>
    <property type="project" value="TreeGrafter"/>
</dbReference>
<keyword evidence="2 6" id="KW-0547">Nucleotide-binding</keyword>
<dbReference type="PROSITE" id="PS51420">
    <property type="entry name" value="RHO"/>
    <property type="match status" value="1"/>
</dbReference>
<evidence type="ECO:0000256" key="1">
    <source>
        <dbReference type="ARBA" id="ARBA00006270"/>
    </source>
</evidence>
<dbReference type="GO" id="GO:0005764">
    <property type="term" value="C:lysosome"/>
    <property type="evidence" value="ECO:0007669"/>
    <property type="project" value="TreeGrafter"/>
</dbReference>
<keyword evidence="6" id="KW-0472">Membrane</keyword>
<reference evidence="9" key="1">
    <citation type="submission" date="2012-12" db="EMBL/GenBank/DDBJ databases">
        <authorList>
            <person name="Hellsten U."/>
            <person name="Grimwood J."/>
            <person name="Chapman J.A."/>
            <person name="Shapiro H."/>
            <person name="Aerts A."/>
            <person name="Otillar R.P."/>
            <person name="Terry A.Y."/>
            <person name="Boore J.L."/>
            <person name="Simakov O."/>
            <person name="Marletaz F."/>
            <person name="Cho S.-J."/>
            <person name="Edsinger-Gonzales E."/>
            <person name="Havlak P."/>
            <person name="Kuo D.-H."/>
            <person name="Larsson T."/>
            <person name="Lv J."/>
            <person name="Arendt D."/>
            <person name="Savage R."/>
            <person name="Osoegawa K."/>
            <person name="de Jong P."/>
            <person name="Lindberg D.R."/>
            <person name="Seaver E.C."/>
            <person name="Weisblat D.A."/>
            <person name="Putnam N.H."/>
            <person name="Grigoriev I.V."/>
            <person name="Rokhsar D.S."/>
        </authorList>
    </citation>
    <scope>NUCLEOTIDE SEQUENCE</scope>
    <source>
        <strain evidence="9">I ESC-2004</strain>
    </source>
</reference>
<keyword evidence="9" id="KW-1185">Reference proteome</keyword>
<evidence type="ECO:0000256" key="5">
    <source>
        <dbReference type="ARBA" id="ARBA00023289"/>
    </source>
</evidence>
<dbReference type="SUPFAM" id="SSF52540">
    <property type="entry name" value="P-loop containing nucleoside triphosphate hydrolases"/>
    <property type="match status" value="1"/>
</dbReference>
<dbReference type="SMART" id="SM00173">
    <property type="entry name" value="RAS"/>
    <property type="match status" value="1"/>
</dbReference>
<dbReference type="FunFam" id="3.40.50.300:FF:002133">
    <property type="entry name" value="Ras family protein"/>
    <property type="match status" value="1"/>
</dbReference>
<dbReference type="Proteomes" id="UP000014760">
    <property type="component" value="Unassembled WGS sequence"/>
</dbReference>
<dbReference type="GO" id="GO:0005802">
    <property type="term" value="C:trans-Golgi network"/>
    <property type="evidence" value="ECO:0007669"/>
    <property type="project" value="UniProtKB-UniRule"/>
</dbReference>
<dbReference type="GO" id="GO:0005525">
    <property type="term" value="F:GTP binding"/>
    <property type="evidence" value="ECO:0007669"/>
    <property type="project" value="UniProtKB-UniRule"/>
</dbReference>
<dbReference type="AlphaFoldDB" id="R7TV83"/>
<evidence type="ECO:0000256" key="4">
    <source>
        <dbReference type="ARBA" id="ARBA00023288"/>
    </source>
</evidence>
<dbReference type="PROSITE" id="PS51421">
    <property type="entry name" value="RAS"/>
    <property type="match status" value="1"/>
</dbReference>